<gene>
    <name evidence="2" type="ORF">GCM10007036_10290</name>
</gene>
<evidence type="ECO:0000256" key="1">
    <source>
        <dbReference type="SAM" id="MobiDB-lite"/>
    </source>
</evidence>
<feature type="region of interest" description="Disordered" evidence="1">
    <location>
        <begin position="60"/>
        <end position="88"/>
    </location>
</feature>
<dbReference type="EMBL" id="BMES01000001">
    <property type="protein sequence ID" value="GGH12461.1"/>
    <property type="molecule type" value="Genomic_DNA"/>
</dbReference>
<evidence type="ECO:0000313" key="2">
    <source>
        <dbReference type="EMBL" id="GGH12461.1"/>
    </source>
</evidence>
<evidence type="ECO:0008006" key="4">
    <source>
        <dbReference type="Google" id="ProtNLM"/>
    </source>
</evidence>
<reference evidence="2" key="1">
    <citation type="journal article" date="2014" name="Int. J. Syst. Evol. Microbiol.">
        <title>Complete genome sequence of Corynebacterium casei LMG S-19264T (=DSM 44701T), isolated from a smear-ripened cheese.</title>
        <authorList>
            <consortium name="US DOE Joint Genome Institute (JGI-PGF)"/>
            <person name="Walter F."/>
            <person name="Albersmeier A."/>
            <person name="Kalinowski J."/>
            <person name="Ruckert C."/>
        </authorList>
    </citation>
    <scope>NUCLEOTIDE SEQUENCE</scope>
    <source>
        <strain evidence="2">CGMCC 1.12214</strain>
    </source>
</reference>
<feature type="compositionally biased region" description="Basic and acidic residues" evidence="1">
    <location>
        <begin position="63"/>
        <end position="76"/>
    </location>
</feature>
<dbReference type="AlphaFoldDB" id="A0A917I4U9"/>
<accession>A0A917I4U9</accession>
<name>A0A917I4U9_9HYPH</name>
<dbReference type="Proteomes" id="UP000603912">
    <property type="component" value="Unassembled WGS sequence"/>
</dbReference>
<evidence type="ECO:0000313" key="3">
    <source>
        <dbReference type="Proteomes" id="UP000603912"/>
    </source>
</evidence>
<reference evidence="2" key="2">
    <citation type="submission" date="2020-09" db="EMBL/GenBank/DDBJ databases">
        <authorList>
            <person name="Sun Q."/>
            <person name="Zhou Y."/>
        </authorList>
    </citation>
    <scope>NUCLEOTIDE SEQUENCE</scope>
    <source>
        <strain evidence="2">CGMCC 1.12214</strain>
    </source>
</reference>
<sequence>MDEQQLLTLPEACTSLLRGLVKPATLRAAASRGELTLERLGRRDFVTPAAINEWRSRCRVSRSRPDSGFARREASDTPHGSSSMTLSSSPLDAARAIVKALKENSLRTSHASTGRKARAIRIAFR</sequence>
<comment type="caution">
    <text evidence="2">The sequence shown here is derived from an EMBL/GenBank/DDBJ whole genome shotgun (WGS) entry which is preliminary data.</text>
</comment>
<proteinExistence type="predicted"/>
<protein>
    <recommendedName>
        <fullName evidence="4">Helix-turn-helix domain-containing protein</fullName>
    </recommendedName>
</protein>
<keyword evidence="3" id="KW-1185">Reference proteome</keyword>
<organism evidence="2 3">
    <name type="scientific">Alsobacter metallidurans</name>
    <dbReference type="NCBI Taxonomy" id="340221"/>
    <lineage>
        <taxon>Bacteria</taxon>
        <taxon>Pseudomonadati</taxon>
        <taxon>Pseudomonadota</taxon>
        <taxon>Alphaproteobacteria</taxon>
        <taxon>Hyphomicrobiales</taxon>
        <taxon>Alsobacteraceae</taxon>
        <taxon>Alsobacter</taxon>
    </lineage>
</organism>